<evidence type="ECO:0000313" key="2">
    <source>
        <dbReference type="EMBL" id="KZN69174.1"/>
    </source>
</evidence>
<accession>A0A162CJX9</accession>
<dbReference type="InterPro" id="IPR003423">
    <property type="entry name" value="OMP_efflux"/>
</dbReference>
<gene>
    <name evidence="2" type="ORF">N478_11115</name>
</gene>
<dbReference type="PATRIC" id="fig|1365257.3.peg.616"/>
<protein>
    <recommendedName>
        <fullName evidence="4">RND transporter</fullName>
    </recommendedName>
</protein>
<proteinExistence type="inferred from homology"/>
<organism evidence="2 3">
    <name type="scientific">Pseudoalteromonas luteoviolacea S4060-1</name>
    <dbReference type="NCBI Taxonomy" id="1365257"/>
    <lineage>
        <taxon>Bacteria</taxon>
        <taxon>Pseudomonadati</taxon>
        <taxon>Pseudomonadota</taxon>
        <taxon>Gammaproteobacteria</taxon>
        <taxon>Alteromonadales</taxon>
        <taxon>Pseudoalteromonadaceae</taxon>
        <taxon>Pseudoalteromonas</taxon>
    </lineage>
</organism>
<name>A0A162CJX9_9GAMM</name>
<dbReference type="PANTHER" id="PTHR30203:SF25">
    <property type="entry name" value="OUTER MEMBRANE PROTEIN-RELATED"/>
    <property type="match status" value="1"/>
</dbReference>
<comment type="caution">
    <text evidence="2">The sequence shown here is derived from an EMBL/GenBank/DDBJ whole genome shotgun (WGS) entry which is preliminary data.</text>
</comment>
<comment type="similarity">
    <text evidence="1">Belongs to the outer membrane factor (OMF) (TC 1.B.17) family.</text>
</comment>
<dbReference type="Proteomes" id="UP000076661">
    <property type="component" value="Unassembled WGS sequence"/>
</dbReference>
<dbReference type="SUPFAM" id="SSF56954">
    <property type="entry name" value="Outer membrane efflux proteins (OEP)"/>
    <property type="match status" value="1"/>
</dbReference>
<sequence>MQLIKISMLGLAMASVIGCTSTSYEQQVTLSQNSFNNQVINMARLTSVAKADEAQWWQQLEDAALNNLVKGVLTENQNLKASAARLRAAAAGLSEAQRARLPQGGLNVSAQRTNAPSLIAPQGGVQESITAGGELSWQVDLSGRIAKLADAAAASAESSQAQYQALVGELVTASIQSYLNWQALKQTHQLTLEQLNALEESIEIIEVRVAEGAATELELNRTKSQYFEHKQRLPEIATELAAVEQAIAVLVNKQVDALELVVLTKQQFEKLSISVSVSSASDALMQRGDVKSAVARLKQQSFLTQSAERALYPDVSFSAFAGVLNPTGANFNDTQSSWQATPSLNWSLFSYPQLLAQMDRQEAISEASYYEYRQTLTKVLAQTEYSLRALAQTKLQLRYVDAQVNAANKAYLQASAGYQEGQLGYLELLDARQDVLIAQQSQMAIRNKLLNASVDVYGELNGQWSQALIASI</sequence>
<dbReference type="EMBL" id="AUXX01000005">
    <property type="protein sequence ID" value="KZN69174.1"/>
    <property type="molecule type" value="Genomic_DNA"/>
</dbReference>
<dbReference type="PROSITE" id="PS51257">
    <property type="entry name" value="PROKAR_LIPOPROTEIN"/>
    <property type="match status" value="1"/>
</dbReference>
<dbReference type="AlphaFoldDB" id="A0A162CJX9"/>
<dbReference type="RefSeq" id="WP_063379938.1">
    <property type="nucleotide sequence ID" value="NZ_AUXX01000005.1"/>
</dbReference>
<dbReference type="InterPro" id="IPR010131">
    <property type="entry name" value="MdtP/NodT-like"/>
</dbReference>
<dbReference type="Gene3D" id="1.20.1600.10">
    <property type="entry name" value="Outer membrane efflux proteins (OEP)"/>
    <property type="match status" value="1"/>
</dbReference>
<dbReference type="PANTHER" id="PTHR30203">
    <property type="entry name" value="OUTER MEMBRANE CATION EFFLUX PROTEIN"/>
    <property type="match status" value="1"/>
</dbReference>
<evidence type="ECO:0008006" key="4">
    <source>
        <dbReference type="Google" id="ProtNLM"/>
    </source>
</evidence>
<dbReference type="Gene3D" id="2.20.200.10">
    <property type="entry name" value="Outer membrane efflux proteins (OEP)"/>
    <property type="match status" value="1"/>
</dbReference>
<dbReference type="Pfam" id="PF02321">
    <property type="entry name" value="OEP"/>
    <property type="match status" value="2"/>
</dbReference>
<evidence type="ECO:0000313" key="3">
    <source>
        <dbReference type="Proteomes" id="UP000076661"/>
    </source>
</evidence>
<reference evidence="2 3" key="1">
    <citation type="submission" date="2013-07" db="EMBL/GenBank/DDBJ databases">
        <title>Comparative Genomic and Metabolomic Analysis of Twelve Strains of Pseudoalteromonas luteoviolacea.</title>
        <authorList>
            <person name="Vynne N.G."/>
            <person name="Mansson M."/>
            <person name="Gram L."/>
        </authorList>
    </citation>
    <scope>NUCLEOTIDE SEQUENCE [LARGE SCALE GENOMIC DNA]</scope>
    <source>
        <strain evidence="2 3">S4060-1</strain>
    </source>
</reference>
<dbReference type="GO" id="GO:0015562">
    <property type="term" value="F:efflux transmembrane transporter activity"/>
    <property type="evidence" value="ECO:0007669"/>
    <property type="project" value="InterPro"/>
</dbReference>
<evidence type="ECO:0000256" key="1">
    <source>
        <dbReference type="ARBA" id="ARBA00007613"/>
    </source>
</evidence>